<dbReference type="SUPFAM" id="SSF53335">
    <property type="entry name" value="S-adenosyl-L-methionine-dependent methyltransferases"/>
    <property type="match status" value="1"/>
</dbReference>
<comment type="function">
    <text evidence="3">Specifically methylates the guanine in position 966 of 16S rRNA in the assembled 30S particle.</text>
</comment>
<keyword evidence="5" id="KW-1185">Reference proteome</keyword>
<name>A0A545TZC1_9GAMM</name>
<dbReference type="AlphaFoldDB" id="A0A545TZC1"/>
<dbReference type="Proteomes" id="UP000319732">
    <property type="component" value="Unassembled WGS sequence"/>
</dbReference>
<dbReference type="EC" id="2.1.1.171" evidence="3"/>
<evidence type="ECO:0000256" key="1">
    <source>
        <dbReference type="ARBA" id="ARBA00022603"/>
    </source>
</evidence>
<gene>
    <name evidence="4" type="primary">rsmD</name>
    <name evidence="4" type="ORF">FKG94_07310</name>
</gene>
<evidence type="ECO:0000313" key="4">
    <source>
        <dbReference type="EMBL" id="TQV82533.1"/>
    </source>
</evidence>
<evidence type="ECO:0000313" key="5">
    <source>
        <dbReference type="Proteomes" id="UP000319732"/>
    </source>
</evidence>
<evidence type="ECO:0000256" key="2">
    <source>
        <dbReference type="ARBA" id="ARBA00022679"/>
    </source>
</evidence>
<dbReference type="EMBL" id="VHSG01000007">
    <property type="protein sequence ID" value="TQV82533.1"/>
    <property type="molecule type" value="Genomic_DNA"/>
</dbReference>
<reference evidence="4 5" key="1">
    <citation type="submission" date="2019-06" db="EMBL/GenBank/DDBJ databases">
        <title>Whole genome sequence for Cellvibrionaceae sp. R142.</title>
        <authorList>
            <person name="Wang G."/>
        </authorList>
    </citation>
    <scope>NUCLEOTIDE SEQUENCE [LARGE SCALE GENOMIC DNA]</scope>
    <source>
        <strain evidence="4 5">R142</strain>
    </source>
</reference>
<dbReference type="InterPro" id="IPR029063">
    <property type="entry name" value="SAM-dependent_MTases_sf"/>
</dbReference>
<dbReference type="OrthoDB" id="9803017at2"/>
<dbReference type="NCBIfam" id="TIGR00095">
    <property type="entry name" value="16S rRNA (guanine(966)-N(2))-methyltransferase RsmD"/>
    <property type="match status" value="1"/>
</dbReference>
<sequence>MPPIRRSTAANTLRIIGGRWRGRKLSFPALDGLRPTGDRWRETLFNWLAADIPGARCLDLFAGAGALGLEALSRGAAEVLMIDRQPAAVDRLRRHLRDLDAANGRVLQADALAWLQGTGRDCTPYDVVFVDPPFAAALWADTITALSEAELVAAGGAVYIEAPVDFTRPVPPDWHLHREKSAGNVCFRLYYRQ</sequence>
<dbReference type="RefSeq" id="WP_142903549.1">
    <property type="nucleotide sequence ID" value="NZ_ML660090.1"/>
</dbReference>
<dbReference type="InterPro" id="IPR004398">
    <property type="entry name" value="RNA_MeTrfase_RsmD"/>
</dbReference>
<organism evidence="4 5">
    <name type="scientific">Exilibacterium tricleocarpae</name>
    <dbReference type="NCBI Taxonomy" id="2591008"/>
    <lineage>
        <taxon>Bacteria</taxon>
        <taxon>Pseudomonadati</taxon>
        <taxon>Pseudomonadota</taxon>
        <taxon>Gammaproteobacteria</taxon>
        <taxon>Cellvibrionales</taxon>
        <taxon>Cellvibrionaceae</taxon>
        <taxon>Exilibacterium</taxon>
    </lineage>
</organism>
<dbReference type="PANTHER" id="PTHR43542:SF1">
    <property type="entry name" value="METHYLTRANSFERASE"/>
    <property type="match status" value="1"/>
</dbReference>
<keyword evidence="3" id="KW-0949">S-adenosyl-L-methionine</keyword>
<keyword evidence="1 3" id="KW-0489">Methyltransferase</keyword>
<dbReference type="PIRSF" id="PIRSF004553">
    <property type="entry name" value="CHP00095"/>
    <property type="match status" value="1"/>
</dbReference>
<evidence type="ECO:0000256" key="3">
    <source>
        <dbReference type="PIRNR" id="PIRNR004553"/>
    </source>
</evidence>
<dbReference type="GO" id="GO:0052913">
    <property type="term" value="F:16S rRNA (guanine(966)-N(2))-methyltransferase activity"/>
    <property type="evidence" value="ECO:0007669"/>
    <property type="project" value="UniProtKB-EC"/>
</dbReference>
<protein>
    <recommendedName>
        <fullName evidence="3">Ribosomal RNA small subunit methyltransferase D</fullName>
        <ecNumber evidence="3">2.1.1.171</ecNumber>
    </recommendedName>
</protein>
<keyword evidence="2 3" id="KW-0808">Transferase</keyword>
<comment type="similarity">
    <text evidence="3">Belongs to the methyltransferase superfamily. RsmD family.</text>
</comment>
<comment type="caution">
    <text evidence="4">The sequence shown here is derived from an EMBL/GenBank/DDBJ whole genome shotgun (WGS) entry which is preliminary data.</text>
</comment>
<accession>A0A545TZC1</accession>
<dbReference type="CDD" id="cd02440">
    <property type="entry name" value="AdoMet_MTases"/>
    <property type="match status" value="1"/>
</dbReference>
<dbReference type="Gene3D" id="3.40.50.150">
    <property type="entry name" value="Vaccinia Virus protein VP39"/>
    <property type="match status" value="1"/>
</dbReference>
<proteinExistence type="inferred from homology"/>
<dbReference type="Pfam" id="PF03602">
    <property type="entry name" value="Cons_hypoth95"/>
    <property type="match status" value="1"/>
</dbReference>
<comment type="catalytic activity">
    <reaction evidence="3">
        <text>guanosine(966) in 16S rRNA + S-adenosyl-L-methionine = N(2)-methylguanosine(966) in 16S rRNA + S-adenosyl-L-homocysteine + H(+)</text>
        <dbReference type="Rhea" id="RHEA:23548"/>
        <dbReference type="Rhea" id="RHEA-COMP:10211"/>
        <dbReference type="Rhea" id="RHEA-COMP:10212"/>
        <dbReference type="ChEBI" id="CHEBI:15378"/>
        <dbReference type="ChEBI" id="CHEBI:57856"/>
        <dbReference type="ChEBI" id="CHEBI:59789"/>
        <dbReference type="ChEBI" id="CHEBI:74269"/>
        <dbReference type="ChEBI" id="CHEBI:74481"/>
        <dbReference type="EC" id="2.1.1.171"/>
    </reaction>
</comment>
<keyword evidence="3" id="KW-0698">rRNA processing</keyword>
<dbReference type="PANTHER" id="PTHR43542">
    <property type="entry name" value="METHYLTRANSFERASE"/>
    <property type="match status" value="1"/>
</dbReference>